<keyword evidence="3 4" id="KW-0663">Pyridoxal phosphate</keyword>
<dbReference type="PANTHER" id="PTHR43094">
    <property type="entry name" value="AMINOTRANSFERASE"/>
    <property type="match status" value="1"/>
</dbReference>
<dbReference type="Pfam" id="PF00202">
    <property type="entry name" value="Aminotran_3"/>
    <property type="match status" value="1"/>
</dbReference>
<dbReference type="SUPFAM" id="SSF53383">
    <property type="entry name" value="PLP-dependent transferases"/>
    <property type="match status" value="1"/>
</dbReference>
<evidence type="ECO:0000313" key="5">
    <source>
        <dbReference type="EMBL" id="GHD50548.1"/>
    </source>
</evidence>
<evidence type="ECO:0000313" key="6">
    <source>
        <dbReference type="Proteomes" id="UP000630353"/>
    </source>
</evidence>
<dbReference type="InterPro" id="IPR015424">
    <property type="entry name" value="PyrdxlP-dep_Trfase"/>
</dbReference>
<dbReference type="Gene3D" id="3.90.1150.10">
    <property type="entry name" value="Aspartate Aminotransferase, domain 1"/>
    <property type="match status" value="1"/>
</dbReference>
<evidence type="ECO:0000256" key="2">
    <source>
        <dbReference type="ARBA" id="ARBA00008954"/>
    </source>
</evidence>
<keyword evidence="5" id="KW-0808">Transferase</keyword>
<dbReference type="CDD" id="cd00610">
    <property type="entry name" value="OAT_like"/>
    <property type="match status" value="1"/>
</dbReference>
<comment type="caution">
    <text evidence="5">The sequence shown here is derived from an EMBL/GenBank/DDBJ whole genome shotgun (WGS) entry which is preliminary data.</text>
</comment>
<proteinExistence type="inferred from homology"/>
<gene>
    <name evidence="5" type="ORF">GCM10017083_23900</name>
</gene>
<dbReference type="Proteomes" id="UP000630353">
    <property type="component" value="Unassembled WGS sequence"/>
</dbReference>
<comment type="cofactor">
    <cofactor evidence="1">
        <name>pyridoxal 5'-phosphate</name>
        <dbReference type="ChEBI" id="CHEBI:597326"/>
    </cofactor>
</comment>
<evidence type="ECO:0000256" key="4">
    <source>
        <dbReference type="RuleBase" id="RU003560"/>
    </source>
</evidence>
<dbReference type="EMBL" id="BMZS01000005">
    <property type="protein sequence ID" value="GHD50548.1"/>
    <property type="molecule type" value="Genomic_DNA"/>
</dbReference>
<name>A0A919CQ32_9PROT</name>
<reference evidence="5" key="1">
    <citation type="journal article" date="2014" name="Int. J. Syst. Evol. Microbiol.">
        <title>Complete genome sequence of Corynebacterium casei LMG S-19264T (=DSM 44701T), isolated from a smear-ripened cheese.</title>
        <authorList>
            <consortium name="US DOE Joint Genome Institute (JGI-PGF)"/>
            <person name="Walter F."/>
            <person name="Albersmeier A."/>
            <person name="Kalinowski J."/>
            <person name="Ruckert C."/>
        </authorList>
    </citation>
    <scope>NUCLEOTIDE SEQUENCE</scope>
    <source>
        <strain evidence="5">KCTC 42651</strain>
    </source>
</reference>
<dbReference type="GO" id="GO:0008483">
    <property type="term" value="F:transaminase activity"/>
    <property type="evidence" value="ECO:0007669"/>
    <property type="project" value="UniProtKB-KW"/>
</dbReference>
<dbReference type="InterPro" id="IPR015422">
    <property type="entry name" value="PyrdxlP-dep_Trfase_small"/>
</dbReference>
<reference evidence="5" key="2">
    <citation type="submission" date="2020-09" db="EMBL/GenBank/DDBJ databases">
        <authorList>
            <person name="Sun Q."/>
            <person name="Kim S."/>
        </authorList>
    </citation>
    <scope>NUCLEOTIDE SEQUENCE</scope>
    <source>
        <strain evidence="5">KCTC 42651</strain>
    </source>
</reference>
<dbReference type="PANTHER" id="PTHR43094:SF1">
    <property type="entry name" value="AMINOTRANSFERASE CLASS-III"/>
    <property type="match status" value="1"/>
</dbReference>
<dbReference type="Gene3D" id="3.40.640.10">
    <property type="entry name" value="Type I PLP-dependent aspartate aminotransferase-like (Major domain)"/>
    <property type="match status" value="1"/>
</dbReference>
<dbReference type="PROSITE" id="PS00600">
    <property type="entry name" value="AA_TRANSFER_CLASS_3"/>
    <property type="match status" value="1"/>
</dbReference>
<evidence type="ECO:0000256" key="1">
    <source>
        <dbReference type="ARBA" id="ARBA00001933"/>
    </source>
</evidence>
<dbReference type="InterPro" id="IPR049704">
    <property type="entry name" value="Aminotrans_3_PPA_site"/>
</dbReference>
<dbReference type="GO" id="GO:0030170">
    <property type="term" value="F:pyridoxal phosphate binding"/>
    <property type="evidence" value="ECO:0007669"/>
    <property type="project" value="InterPro"/>
</dbReference>
<dbReference type="InterPro" id="IPR015421">
    <property type="entry name" value="PyrdxlP-dep_Trfase_major"/>
</dbReference>
<keyword evidence="5" id="KW-0032">Aminotransferase</keyword>
<accession>A0A919CQ32</accession>
<protein>
    <submittedName>
        <fullName evidence="5">Aspartate aminotransferase family protein</fullName>
    </submittedName>
</protein>
<sequence length="490" mass="51264">MAQAAALATLGSFSNGDPIMTELLRNSLDDRIAEPTPALGTLERGEPIQVFAAPPGTPAKPRIARAEGIYMWDTDGRRYVDAGSGPVACNIGYGNRRVLAALQTQAAAAAFANPASFESAANRLFAERLAVAAGPGYERVFVVSGGSEANEAAIKLARQMAVARGEAARWKVVSRQPSYHGGTLGALSVTGDPTAHELFGPLMKPMPKVPAPVTYRIPPGFDQESWAEHCAEVLERTILDEGPETVLAFIQEPVGGLATGALVPHAAYMRRVREICTRHGVMLIHDEVMSGGGRTGAFLSHEHWPDCRPDLVVLAKGAGAGYFPLGVVLAPRDRVAEVASGGGFMHGHTAFGNPLACAVGLAVLDETLDNGLVGNAAEQGGRLRARLDDLMARSPIVGDVRGKGLLLAVELVADKATKTPFPPSAVAGATLARVAMEQGLILYQRRTNAGRDGDWVMVAPPLIATAGEIDMIADGIASAVAETARRLGAA</sequence>
<dbReference type="AlphaFoldDB" id="A0A919CQ32"/>
<comment type="similarity">
    <text evidence="2 4">Belongs to the class-III pyridoxal-phosphate-dependent aminotransferase family.</text>
</comment>
<dbReference type="InterPro" id="IPR005814">
    <property type="entry name" value="Aminotrans_3"/>
</dbReference>
<organism evidence="5 6">
    <name type="scientific">Thalassobaculum fulvum</name>
    <dbReference type="NCBI Taxonomy" id="1633335"/>
    <lineage>
        <taxon>Bacteria</taxon>
        <taxon>Pseudomonadati</taxon>
        <taxon>Pseudomonadota</taxon>
        <taxon>Alphaproteobacteria</taxon>
        <taxon>Rhodospirillales</taxon>
        <taxon>Thalassobaculaceae</taxon>
        <taxon>Thalassobaculum</taxon>
    </lineage>
</organism>
<evidence type="ECO:0000256" key="3">
    <source>
        <dbReference type="ARBA" id="ARBA00022898"/>
    </source>
</evidence>
<keyword evidence="6" id="KW-1185">Reference proteome</keyword>